<evidence type="ECO:0000313" key="2">
    <source>
        <dbReference type="Proteomes" id="UP000814243"/>
    </source>
</evidence>
<reference evidence="1" key="1">
    <citation type="journal article" date="2021" name="G3 (Bethesda)">
        <title>Genome and transcriptome analysis of the beet armyworm Spodoptera exigua reveals targets for pest control. .</title>
        <authorList>
            <person name="Simon S."/>
            <person name="Breeschoten T."/>
            <person name="Jansen H.J."/>
            <person name="Dirks R.P."/>
            <person name="Schranz M.E."/>
            <person name="Ros V.I.D."/>
        </authorList>
    </citation>
    <scope>NUCLEOTIDE SEQUENCE</scope>
    <source>
        <strain evidence="1">TB_SE_WUR_2020</strain>
    </source>
</reference>
<name>A0A922MRJ7_SPOEX</name>
<proteinExistence type="predicted"/>
<gene>
    <name evidence="1" type="ORF">HF086_011424</name>
</gene>
<organism evidence="1 2">
    <name type="scientific">Spodoptera exigua</name>
    <name type="common">Beet armyworm</name>
    <name type="synonym">Noctua fulgens</name>
    <dbReference type="NCBI Taxonomy" id="7107"/>
    <lineage>
        <taxon>Eukaryota</taxon>
        <taxon>Metazoa</taxon>
        <taxon>Ecdysozoa</taxon>
        <taxon>Arthropoda</taxon>
        <taxon>Hexapoda</taxon>
        <taxon>Insecta</taxon>
        <taxon>Pterygota</taxon>
        <taxon>Neoptera</taxon>
        <taxon>Endopterygota</taxon>
        <taxon>Lepidoptera</taxon>
        <taxon>Glossata</taxon>
        <taxon>Ditrysia</taxon>
        <taxon>Noctuoidea</taxon>
        <taxon>Noctuidae</taxon>
        <taxon>Amphipyrinae</taxon>
        <taxon>Spodoptera</taxon>
    </lineage>
</organism>
<evidence type="ECO:0000313" key="1">
    <source>
        <dbReference type="EMBL" id="KAH9641532.1"/>
    </source>
</evidence>
<dbReference type="EMBL" id="JACEFF010000228">
    <property type="protein sequence ID" value="KAH9641532.1"/>
    <property type="molecule type" value="Genomic_DNA"/>
</dbReference>
<dbReference type="Proteomes" id="UP000814243">
    <property type="component" value="Unassembled WGS sequence"/>
</dbReference>
<dbReference type="AlphaFoldDB" id="A0A922MRJ7"/>
<sequence>MSEERDLVKKRGSFKGRFTAFVTFLDSLKDKVLSSCDVSELQLRVGKMESLYEQYDEVQLRLECIADDLKNTEQLYSEARTYREWEEFKGKIDKESSITLDMFMQFLRTRADLIENLERLRTNNKSQNTEQTLYSE</sequence>
<accession>A0A922MRJ7</accession>
<protein>
    <submittedName>
        <fullName evidence="1">Uncharacterized protein</fullName>
    </submittedName>
</protein>
<comment type="caution">
    <text evidence="1">The sequence shown here is derived from an EMBL/GenBank/DDBJ whole genome shotgun (WGS) entry which is preliminary data.</text>
</comment>